<evidence type="ECO:0000256" key="1">
    <source>
        <dbReference type="SAM" id="Phobius"/>
    </source>
</evidence>
<evidence type="ECO:0000313" key="3">
    <source>
        <dbReference type="EMBL" id="KAK9021298.1"/>
    </source>
</evidence>
<evidence type="ECO:0000313" key="4">
    <source>
        <dbReference type="Proteomes" id="UP001396334"/>
    </source>
</evidence>
<dbReference type="Gene3D" id="3.30.420.10">
    <property type="entry name" value="Ribonuclease H-like superfamily/Ribonuclease H"/>
    <property type="match status" value="1"/>
</dbReference>
<dbReference type="Pfam" id="PF13456">
    <property type="entry name" value="RVT_3"/>
    <property type="match status" value="1"/>
</dbReference>
<dbReference type="InterPro" id="IPR002156">
    <property type="entry name" value="RNaseH_domain"/>
</dbReference>
<dbReference type="InterPro" id="IPR012337">
    <property type="entry name" value="RNaseH-like_sf"/>
</dbReference>
<reference evidence="3 4" key="1">
    <citation type="journal article" date="2024" name="G3 (Bethesda)">
        <title>Genome assembly of Hibiscus sabdariffa L. provides insights into metabolisms of medicinal natural products.</title>
        <authorList>
            <person name="Kim T."/>
        </authorList>
    </citation>
    <scope>NUCLEOTIDE SEQUENCE [LARGE SCALE GENOMIC DNA]</scope>
    <source>
        <strain evidence="3">TK-2024</strain>
        <tissue evidence="3">Old leaves</tissue>
    </source>
</reference>
<organism evidence="3 4">
    <name type="scientific">Hibiscus sabdariffa</name>
    <name type="common">roselle</name>
    <dbReference type="NCBI Taxonomy" id="183260"/>
    <lineage>
        <taxon>Eukaryota</taxon>
        <taxon>Viridiplantae</taxon>
        <taxon>Streptophyta</taxon>
        <taxon>Embryophyta</taxon>
        <taxon>Tracheophyta</taxon>
        <taxon>Spermatophyta</taxon>
        <taxon>Magnoliopsida</taxon>
        <taxon>eudicotyledons</taxon>
        <taxon>Gunneridae</taxon>
        <taxon>Pentapetalae</taxon>
        <taxon>rosids</taxon>
        <taxon>malvids</taxon>
        <taxon>Malvales</taxon>
        <taxon>Malvaceae</taxon>
        <taxon>Malvoideae</taxon>
        <taxon>Hibiscus</taxon>
    </lineage>
</organism>
<sequence>MGPRTDVHDHYVEMMLSVENGSSWAARGTPVLTELLALSYGLGFFFRSEWRTSLRLVLESDSLLAVEWIFHPDKCPPMFASLSRSIRRVIDENHVILRHIPRGCNVEADAQTKAEMMWFPERLEISSYSS</sequence>
<keyword evidence="1" id="KW-1133">Transmembrane helix</keyword>
<dbReference type="SUPFAM" id="SSF53098">
    <property type="entry name" value="Ribonuclease H-like"/>
    <property type="match status" value="1"/>
</dbReference>
<dbReference type="Proteomes" id="UP001396334">
    <property type="component" value="Unassembled WGS sequence"/>
</dbReference>
<comment type="caution">
    <text evidence="3">The sequence shown here is derived from an EMBL/GenBank/DDBJ whole genome shotgun (WGS) entry which is preliminary data.</text>
</comment>
<keyword evidence="4" id="KW-1185">Reference proteome</keyword>
<protein>
    <recommendedName>
        <fullName evidence="2">RNase H type-1 domain-containing protein</fullName>
    </recommendedName>
</protein>
<keyword evidence="1" id="KW-0812">Transmembrane</keyword>
<keyword evidence="1" id="KW-0472">Membrane</keyword>
<proteinExistence type="predicted"/>
<gene>
    <name evidence="3" type="ORF">V6N11_011296</name>
</gene>
<dbReference type="InterPro" id="IPR036397">
    <property type="entry name" value="RNaseH_sf"/>
</dbReference>
<accession>A0ABR2S7Z2</accession>
<dbReference type="EMBL" id="JBBPBN010000016">
    <property type="protein sequence ID" value="KAK9021298.1"/>
    <property type="molecule type" value="Genomic_DNA"/>
</dbReference>
<name>A0ABR2S7Z2_9ROSI</name>
<evidence type="ECO:0000259" key="2">
    <source>
        <dbReference type="Pfam" id="PF13456"/>
    </source>
</evidence>
<feature type="domain" description="RNase H type-1" evidence="2">
    <location>
        <begin position="25"/>
        <end position="111"/>
    </location>
</feature>
<feature type="transmembrane region" description="Helical" evidence="1">
    <location>
        <begin position="24"/>
        <end position="46"/>
    </location>
</feature>